<dbReference type="GO" id="GO:0033785">
    <property type="term" value="F:heptose 7-phosphate kinase activity"/>
    <property type="evidence" value="ECO:0007669"/>
    <property type="project" value="TreeGrafter"/>
</dbReference>
<dbReference type="PANTHER" id="PTHR46969:SF1">
    <property type="entry name" value="BIFUNCTIONAL PROTEIN HLDE"/>
    <property type="match status" value="1"/>
</dbReference>
<dbReference type="PROSITE" id="PS00583">
    <property type="entry name" value="PFKB_KINASES_1"/>
    <property type="match status" value="1"/>
</dbReference>
<name>A0A378A5W0_KLEPN</name>
<dbReference type="AlphaFoldDB" id="A0A378A5W0"/>
<dbReference type="Pfam" id="PF00294">
    <property type="entry name" value="PfkB"/>
    <property type="match status" value="1"/>
</dbReference>
<dbReference type="InterPro" id="IPR002173">
    <property type="entry name" value="Carboh/pur_kinase_PfkB_CS"/>
</dbReference>
<dbReference type="FunFam" id="3.40.1190.20:FF:000002">
    <property type="entry name" value="Bifunctional protein HldE"/>
    <property type="match status" value="1"/>
</dbReference>
<dbReference type="Gene3D" id="3.40.1190.20">
    <property type="match status" value="1"/>
</dbReference>
<dbReference type="GO" id="GO:0005829">
    <property type="term" value="C:cytosol"/>
    <property type="evidence" value="ECO:0007669"/>
    <property type="project" value="TreeGrafter"/>
</dbReference>
<accession>A0A378A5W0</accession>
<dbReference type="PANTHER" id="PTHR46969">
    <property type="entry name" value="BIFUNCTIONAL PROTEIN HLDE"/>
    <property type="match status" value="1"/>
</dbReference>
<keyword evidence="2" id="KW-0418">Kinase</keyword>
<dbReference type="CDD" id="cd01172">
    <property type="entry name" value="RfaE_like"/>
    <property type="match status" value="1"/>
</dbReference>
<proteinExistence type="predicted"/>
<keyword evidence="1" id="KW-0808">Transferase</keyword>
<organism evidence="4 5">
    <name type="scientific">Klebsiella pneumoniae</name>
    <dbReference type="NCBI Taxonomy" id="573"/>
    <lineage>
        <taxon>Bacteria</taxon>
        <taxon>Pseudomonadati</taxon>
        <taxon>Pseudomonadota</taxon>
        <taxon>Gammaproteobacteria</taxon>
        <taxon>Enterobacterales</taxon>
        <taxon>Enterobacteriaceae</taxon>
        <taxon>Klebsiella/Raoultella group</taxon>
        <taxon>Klebsiella</taxon>
        <taxon>Klebsiella pneumoniae complex</taxon>
    </lineage>
</organism>
<dbReference type="GO" id="GO:0016773">
    <property type="term" value="F:phosphotransferase activity, alcohol group as acceptor"/>
    <property type="evidence" value="ECO:0007669"/>
    <property type="project" value="InterPro"/>
</dbReference>
<dbReference type="InterPro" id="IPR011611">
    <property type="entry name" value="PfkB_dom"/>
</dbReference>
<evidence type="ECO:0000313" key="4">
    <source>
        <dbReference type="EMBL" id="STU99751.1"/>
    </source>
</evidence>
<protein>
    <submittedName>
        <fullName evidence="4">ADP-heptose synthase</fullName>
    </submittedName>
</protein>
<gene>
    <name evidence="4" type="primary">hldE_1</name>
    <name evidence="4" type="ORF">NCTC204_02907</name>
</gene>
<evidence type="ECO:0000256" key="1">
    <source>
        <dbReference type="ARBA" id="ARBA00022679"/>
    </source>
</evidence>
<evidence type="ECO:0000259" key="3">
    <source>
        <dbReference type="Pfam" id="PF00294"/>
    </source>
</evidence>
<dbReference type="InterPro" id="IPR029056">
    <property type="entry name" value="Ribokinase-like"/>
</dbReference>
<evidence type="ECO:0000313" key="5">
    <source>
        <dbReference type="Proteomes" id="UP000255192"/>
    </source>
</evidence>
<dbReference type="SUPFAM" id="SSF53613">
    <property type="entry name" value="Ribokinase-like"/>
    <property type="match status" value="1"/>
</dbReference>
<dbReference type="Proteomes" id="UP000255192">
    <property type="component" value="Unassembled WGS sequence"/>
</dbReference>
<evidence type="ECO:0000256" key="2">
    <source>
        <dbReference type="ARBA" id="ARBA00022777"/>
    </source>
</evidence>
<dbReference type="EMBL" id="UGMD01000002">
    <property type="protein sequence ID" value="STU99751.1"/>
    <property type="molecule type" value="Genomic_DNA"/>
</dbReference>
<reference evidence="4 5" key="1">
    <citation type="submission" date="2018-06" db="EMBL/GenBank/DDBJ databases">
        <authorList>
            <consortium name="Pathogen Informatics"/>
            <person name="Doyle S."/>
        </authorList>
    </citation>
    <scope>NUCLEOTIDE SEQUENCE [LARGE SCALE GENOMIC DNA]</scope>
    <source>
        <strain evidence="4 5">NCTC204</strain>
    </source>
</reference>
<dbReference type="GO" id="GO:0033786">
    <property type="term" value="F:heptose-1-phosphate adenylyltransferase activity"/>
    <property type="evidence" value="ECO:0007669"/>
    <property type="project" value="TreeGrafter"/>
</dbReference>
<sequence>MKVTLPEFERAGVLVVGDVMLDRYWYGPTSRISPEAPVPVVKVENIEERPGGAANVAMNIASLGATSRLVGLTGIDDAARALSQALANVNVKCDFVSVPTHPTITKLRVLSRNQQLIRLDFEEGFSGVDPQPMHERIQQALGSIGALVLSDYAKGALTSVQTMIRLAREAGVPVLIDPKGTDFERYRGATLLTPNLSEFEAVGGQVPG</sequence>
<dbReference type="InterPro" id="IPR011913">
    <property type="entry name" value="RfaE_dom_I"/>
</dbReference>
<feature type="domain" description="Carbohydrate kinase PfkB" evidence="3">
    <location>
        <begin position="13"/>
        <end position="202"/>
    </location>
</feature>